<protein>
    <submittedName>
        <fullName evidence="1">Uncharacterized protein</fullName>
    </submittedName>
</protein>
<dbReference type="EMBL" id="MCGT01000020">
    <property type="protein sequence ID" value="ORX51579.1"/>
    <property type="molecule type" value="Genomic_DNA"/>
</dbReference>
<keyword evidence="2" id="KW-1185">Reference proteome</keyword>
<evidence type="ECO:0000313" key="2">
    <source>
        <dbReference type="Proteomes" id="UP000242146"/>
    </source>
</evidence>
<evidence type="ECO:0000313" key="1">
    <source>
        <dbReference type="EMBL" id="ORX51579.1"/>
    </source>
</evidence>
<comment type="caution">
    <text evidence="1">The sequence shown here is derived from an EMBL/GenBank/DDBJ whole genome shotgun (WGS) entry which is preliminary data.</text>
</comment>
<accession>A0A1X2GEW0</accession>
<name>A0A1X2GEW0_9FUNG</name>
<organism evidence="1 2">
    <name type="scientific">Hesseltinella vesiculosa</name>
    <dbReference type="NCBI Taxonomy" id="101127"/>
    <lineage>
        <taxon>Eukaryota</taxon>
        <taxon>Fungi</taxon>
        <taxon>Fungi incertae sedis</taxon>
        <taxon>Mucoromycota</taxon>
        <taxon>Mucoromycotina</taxon>
        <taxon>Mucoromycetes</taxon>
        <taxon>Mucorales</taxon>
        <taxon>Cunninghamellaceae</taxon>
        <taxon>Hesseltinella</taxon>
    </lineage>
</organism>
<reference evidence="1 2" key="1">
    <citation type="submission" date="2016-07" db="EMBL/GenBank/DDBJ databases">
        <title>Pervasive Adenine N6-methylation of Active Genes in Fungi.</title>
        <authorList>
            <consortium name="DOE Joint Genome Institute"/>
            <person name="Mondo S.J."/>
            <person name="Dannebaum R.O."/>
            <person name="Kuo R.C."/>
            <person name="Labutti K."/>
            <person name="Haridas S."/>
            <person name="Kuo A."/>
            <person name="Salamov A."/>
            <person name="Ahrendt S.R."/>
            <person name="Lipzen A."/>
            <person name="Sullivan W."/>
            <person name="Andreopoulos W.B."/>
            <person name="Clum A."/>
            <person name="Lindquist E."/>
            <person name="Daum C."/>
            <person name="Ramamoorthy G.K."/>
            <person name="Gryganskyi A."/>
            <person name="Culley D."/>
            <person name="Magnuson J.K."/>
            <person name="James T.Y."/>
            <person name="O'Malley M.A."/>
            <person name="Stajich J.E."/>
            <person name="Spatafora J.W."/>
            <person name="Visel A."/>
            <person name="Grigoriev I.V."/>
        </authorList>
    </citation>
    <scope>NUCLEOTIDE SEQUENCE [LARGE SCALE GENOMIC DNA]</scope>
    <source>
        <strain evidence="1 2">NRRL 3301</strain>
    </source>
</reference>
<gene>
    <name evidence="1" type="ORF">DM01DRAFT_1080464</name>
</gene>
<dbReference type="AlphaFoldDB" id="A0A1X2GEW0"/>
<sequence length="167" mass="19349">MEKISIHSHIPEFARRVSIESTNNEFVTCQTPVKADLVKDLFGIQHIQFMHSSTFGNAQQATKDGHPNWVHLIMDWTHPPPSKQLTANIRSVYLNNIDTTLRKICKGESYVKRVRYVVRLLLRLWLVPIREQKYQAIKKAILQKQAKKMQKVSTKKKPILTSGPIHQ</sequence>
<dbReference type="Proteomes" id="UP000242146">
    <property type="component" value="Unassembled WGS sequence"/>
</dbReference>
<proteinExistence type="predicted"/>